<feature type="region of interest" description="Disordered" evidence="2">
    <location>
        <begin position="90"/>
        <end position="246"/>
    </location>
</feature>
<accession>A0A1C7MH87</accession>
<comment type="caution">
    <text evidence="5">The sequence shown here is derived from an EMBL/GenBank/DDBJ whole genome shotgun (WGS) entry which is preliminary data.</text>
</comment>
<dbReference type="Pfam" id="PF03330">
    <property type="entry name" value="DPBB_1"/>
    <property type="match status" value="1"/>
</dbReference>
<dbReference type="InterPro" id="IPR051477">
    <property type="entry name" value="Expansin_CellWall"/>
</dbReference>
<feature type="compositionally biased region" description="Low complexity" evidence="2">
    <location>
        <begin position="165"/>
        <end position="245"/>
    </location>
</feature>
<feature type="signal peptide" evidence="3">
    <location>
        <begin position="1"/>
        <end position="17"/>
    </location>
</feature>
<dbReference type="OrthoDB" id="406505at2759"/>
<dbReference type="PANTHER" id="PTHR31836:SF24">
    <property type="entry name" value="RLPA-LIKE PROTEIN DOUBLE-PSI BETA-BARREL DOMAIN-CONTAINING PROTEIN"/>
    <property type="match status" value="1"/>
</dbReference>
<evidence type="ECO:0000256" key="3">
    <source>
        <dbReference type="SAM" id="SignalP"/>
    </source>
</evidence>
<dbReference type="InterPro" id="IPR009009">
    <property type="entry name" value="RlpA-like_DPBB"/>
</dbReference>
<keyword evidence="1 3" id="KW-0732">Signal</keyword>
<organism evidence="5 6">
    <name type="scientific">Grifola frondosa</name>
    <name type="common">Maitake</name>
    <name type="synonym">Polyporus frondosus</name>
    <dbReference type="NCBI Taxonomy" id="5627"/>
    <lineage>
        <taxon>Eukaryota</taxon>
        <taxon>Fungi</taxon>
        <taxon>Dikarya</taxon>
        <taxon>Basidiomycota</taxon>
        <taxon>Agaricomycotina</taxon>
        <taxon>Agaricomycetes</taxon>
        <taxon>Polyporales</taxon>
        <taxon>Grifolaceae</taxon>
        <taxon>Grifola</taxon>
    </lineage>
</organism>
<evidence type="ECO:0000313" key="5">
    <source>
        <dbReference type="EMBL" id="OBZ75997.1"/>
    </source>
</evidence>
<feature type="chain" id="PRO_5008889130" description="RlpA-like protein double-psi beta-barrel domain-containing protein" evidence="3">
    <location>
        <begin position="18"/>
        <end position="351"/>
    </location>
</feature>
<feature type="domain" description="RlpA-like protein double-psi beta-barrel" evidence="4">
    <location>
        <begin position="296"/>
        <end position="346"/>
    </location>
</feature>
<dbReference type="InterPro" id="IPR036908">
    <property type="entry name" value="RlpA-like_sf"/>
</dbReference>
<evidence type="ECO:0000259" key="4">
    <source>
        <dbReference type="Pfam" id="PF03330"/>
    </source>
</evidence>
<dbReference type="EMBL" id="LUGG01000004">
    <property type="protein sequence ID" value="OBZ75997.1"/>
    <property type="molecule type" value="Genomic_DNA"/>
</dbReference>
<dbReference type="PANTHER" id="PTHR31836">
    <property type="match status" value="1"/>
</dbReference>
<dbReference type="Gene3D" id="2.40.40.10">
    <property type="entry name" value="RlpA-like domain"/>
    <property type="match status" value="1"/>
</dbReference>
<dbReference type="OMA" id="SPLCGKQ"/>
<dbReference type="SUPFAM" id="SSF50685">
    <property type="entry name" value="Barwin-like endoglucanases"/>
    <property type="match status" value="1"/>
</dbReference>
<name>A0A1C7MH87_GRIFR</name>
<proteinExistence type="predicted"/>
<evidence type="ECO:0000256" key="2">
    <source>
        <dbReference type="SAM" id="MobiDB-lite"/>
    </source>
</evidence>
<evidence type="ECO:0000313" key="6">
    <source>
        <dbReference type="Proteomes" id="UP000092993"/>
    </source>
</evidence>
<reference evidence="5 6" key="1">
    <citation type="submission" date="2016-03" db="EMBL/GenBank/DDBJ databases">
        <title>Whole genome sequencing of Grifola frondosa 9006-11.</title>
        <authorList>
            <person name="Min B."/>
            <person name="Park H."/>
            <person name="Kim J.-G."/>
            <person name="Cho H."/>
            <person name="Oh Y.-L."/>
            <person name="Kong W.-S."/>
            <person name="Choi I.-G."/>
        </authorList>
    </citation>
    <scope>NUCLEOTIDE SEQUENCE [LARGE SCALE GENOMIC DNA]</scope>
    <source>
        <strain evidence="5 6">9006-11</strain>
    </source>
</reference>
<protein>
    <recommendedName>
        <fullName evidence="4">RlpA-like protein double-psi beta-barrel domain-containing protein</fullName>
    </recommendedName>
</protein>
<sequence>MLSILSVALVAASAVSGLVIPPHHAKVLAARAVPATYDQGYLESYVTYHTRYLALDCEAKHNTTFFADCCHPLLATETLAQNRKPYCNPSAAASSSASAAEPTSTVRVPISNGDDDCDDGTTTSGAAEPTGTSSDDDCDDEPSATGTAEPTSTASDDGDCDDGSDGVTSSTVVTSSHTSVHSTTADPTSTAHTTAPAQSTAAAVGNVGAPPPTQAASSATSSSSHSSSHSSSSSSATPKATSSASGTVFTDGRDLLLSGWRGGACGNYHSDSDLIAAMQTIRYGNLNDVSKLCGQQVSITNKNNGKSVVVTIQDACPTCLNEDSIDLSVAAFEQIATLEEGEVPIDWHFIN</sequence>
<evidence type="ECO:0000256" key="1">
    <source>
        <dbReference type="ARBA" id="ARBA00022729"/>
    </source>
</evidence>
<dbReference type="STRING" id="5627.A0A1C7MH87"/>
<dbReference type="Proteomes" id="UP000092993">
    <property type="component" value="Unassembled WGS sequence"/>
</dbReference>
<feature type="compositionally biased region" description="Low complexity" evidence="2">
    <location>
        <begin position="90"/>
        <end position="100"/>
    </location>
</feature>
<keyword evidence="6" id="KW-1185">Reference proteome</keyword>
<dbReference type="CDD" id="cd22191">
    <property type="entry name" value="DPBB_RlpA_EXP_N-like"/>
    <property type="match status" value="1"/>
</dbReference>
<gene>
    <name evidence="5" type="ORF">A0H81_04336</name>
</gene>
<dbReference type="AlphaFoldDB" id="A0A1C7MH87"/>